<feature type="domain" description="Type I restriction modification DNA specificity" evidence="5">
    <location>
        <begin position="6"/>
        <end position="170"/>
    </location>
</feature>
<comment type="similarity">
    <text evidence="1">Belongs to the type-I restriction system S methylase family.</text>
</comment>
<reference evidence="6 7" key="1">
    <citation type="submission" date="2024-02" db="EMBL/GenBank/DDBJ databases">
        <title>Full genome sequence of Nocardioides kribbensis.</title>
        <authorList>
            <person name="Poletto B.L."/>
            <person name="Silva G."/>
            <person name="Galante D."/>
            <person name="Campos K.R."/>
            <person name="Santos M.B.N."/>
            <person name="Sacchi C.T."/>
        </authorList>
    </citation>
    <scope>NUCLEOTIDE SEQUENCE [LARGE SCALE GENOMIC DNA]</scope>
    <source>
        <strain evidence="6 7">O4R</strain>
    </source>
</reference>
<dbReference type="InterPro" id="IPR044946">
    <property type="entry name" value="Restrct_endonuc_typeI_TRD_sf"/>
</dbReference>
<evidence type="ECO:0000259" key="5">
    <source>
        <dbReference type="Pfam" id="PF01420"/>
    </source>
</evidence>
<keyword evidence="6" id="KW-0378">Hydrolase</keyword>
<dbReference type="EMBL" id="JBEGDP010000025">
    <property type="protein sequence ID" value="MEQ7848983.1"/>
    <property type="molecule type" value="Genomic_DNA"/>
</dbReference>
<protein>
    <submittedName>
        <fullName evidence="6">Restriction endonuclease subunit S</fullName>
        <ecNumber evidence="6">3.1.21.-</ecNumber>
    </submittedName>
</protein>
<keyword evidence="6" id="KW-0540">Nuclease</keyword>
<name>A0ABV1P2J9_9ACTN</name>
<keyword evidence="6" id="KW-0255">Endonuclease</keyword>
<evidence type="ECO:0000256" key="2">
    <source>
        <dbReference type="ARBA" id="ARBA00022747"/>
    </source>
</evidence>
<gene>
    <name evidence="6" type="ORF">V6R90_17020</name>
</gene>
<proteinExistence type="inferred from homology"/>
<keyword evidence="7" id="KW-1185">Reference proteome</keyword>
<dbReference type="InterPro" id="IPR051212">
    <property type="entry name" value="Type-I_RE_S_subunit"/>
</dbReference>
<accession>A0ABV1P2J9</accession>
<dbReference type="PANTHER" id="PTHR43140">
    <property type="entry name" value="TYPE-1 RESTRICTION ENZYME ECOKI SPECIFICITY PROTEIN"/>
    <property type="match status" value="1"/>
</dbReference>
<dbReference type="PANTHER" id="PTHR43140:SF1">
    <property type="entry name" value="TYPE I RESTRICTION ENZYME ECOKI SPECIFICITY SUBUNIT"/>
    <property type="match status" value="1"/>
</dbReference>
<evidence type="ECO:0000256" key="3">
    <source>
        <dbReference type="ARBA" id="ARBA00023125"/>
    </source>
</evidence>
<comment type="subunit">
    <text evidence="4">The methyltransferase is composed of M and S polypeptides.</text>
</comment>
<dbReference type="SUPFAM" id="SSF116734">
    <property type="entry name" value="DNA methylase specificity domain"/>
    <property type="match status" value="2"/>
</dbReference>
<dbReference type="GO" id="GO:0004519">
    <property type="term" value="F:endonuclease activity"/>
    <property type="evidence" value="ECO:0007669"/>
    <property type="project" value="UniProtKB-KW"/>
</dbReference>
<evidence type="ECO:0000256" key="4">
    <source>
        <dbReference type="ARBA" id="ARBA00038652"/>
    </source>
</evidence>
<evidence type="ECO:0000256" key="1">
    <source>
        <dbReference type="ARBA" id="ARBA00010923"/>
    </source>
</evidence>
<organism evidence="6 7">
    <name type="scientific">Nocardioides kribbensis</name>
    <dbReference type="NCBI Taxonomy" id="305517"/>
    <lineage>
        <taxon>Bacteria</taxon>
        <taxon>Bacillati</taxon>
        <taxon>Actinomycetota</taxon>
        <taxon>Actinomycetes</taxon>
        <taxon>Propionibacteriales</taxon>
        <taxon>Nocardioidaceae</taxon>
        <taxon>Nocardioides</taxon>
    </lineage>
</organism>
<sequence>MSRRDHWELTRLKHIVDCNAGTLPEDSDPDLSFTYVDIGNVTQGDLVLESEPTRFADAPSRARRLAVPGDTVVSTVRTYLRAVATVPENDDLLVFSTGFAVLHPRPVVDPRFLAYYLQGDEFVDRVVASSTGVSYPAITATELVRFDVRLPNLSEQEAIASYLNRETAKIDALIREQIGMVEVLRERRSAVITHACDVDAGVFPMRRAIERIRQGSSPNCEPWSTDGVTEWAVLKAGCSNTGRFRPDENKRLPEGEHPRADFVVKRGEVVMSRSNTKELVGSASVVTGDYPRLMLSDLTYGITFRPHALPTYVAYALGSARSRWAISSMSKGTSPSMQKISQTDIGDIPLALPSIEEQRRIADHLDQQTEAIDALIVDAEGVVTVARERRSALITAAVTGQIDVRGEVA</sequence>
<dbReference type="Proteomes" id="UP001482520">
    <property type="component" value="Unassembled WGS sequence"/>
</dbReference>
<dbReference type="Pfam" id="PF01420">
    <property type="entry name" value="Methylase_S"/>
    <property type="match status" value="1"/>
</dbReference>
<dbReference type="InterPro" id="IPR000055">
    <property type="entry name" value="Restrct_endonuc_typeI_TRD"/>
</dbReference>
<keyword evidence="3" id="KW-0238">DNA-binding</keyword>
<dbReference type="CDD" id="cd17261">
    <property type="entry name" value="RMtype1_S_EcoKI-TRD2-CR2_like"/>
    <property type="match status" value="1"/>
</dbReference>
<evidence type="ECO:0000313" key="7">
    <source>
        <dbReference type="Proteomes" id="UP001482520"/>
    </source>
</evidence>
<evidence type="ECO:0000313" key="6">
    <source>
        <dbReference type="EMBL" id="MEQ7848983.1"/>
    </source>
</evidence>
<dbReference type="Gene3D" id="3.90.220.20">
    <property type="entry name" value="DNA methylase specificity domains"/>
    <property type="match status" value="2"/>
</dbReference>
<comment type="caution">
    <text evidence="6">The sequence shown here is derived from an EMBL/GenBank/DDBJ whole genome shotgun (WGS) entry which is preliminary data.</text>
</comment>
<keyword evidence="2" id="KW-0680">Restriction system</keyword>
<dbReference type="EC" id="3.1.21.-" evidence="6"/>
<dbReference type="RefSeq" id="WP_349805368.1">
    <property type="nucleotide sequence ID" value="NZ_JBEGDP010000025.1"/>
</dbReference>
<dbReference type="GO" id="GO:0016787">
    <property type="term" value="F:hydrolase activity"/>
    <property type="evidence" value="ECO:0007669"/>
    <property type="project" value="UniProtKB-KW"/>
</dbReference>